<dbReference type="GO" id="GO:0006952">
    <property type="term" value="P:defense response"/>
    <property type="evidence" value="ECO:0007669"/>
    <property type="project" value="UniProtKB-KW"/>
</dbReference>
<dbReference type="AlphaFoldDB" id="A0A803QA29"/>
<keyword evidence="1" id="KW-0800">Toxin</keyword>
<dbReference type="InterPro" id="IPR036041">
    <property type="entry name" value="Ribosome-inact_prot_sf"/>
</dbReference>
<evidence type="ECO:0000313" key="2">
    <source>
        <dbReference type="EnsemblPlants" id="cds.evm.model.08.1876"/>
    </source>
</evidence>
<dbReference type="EMBL" id="UZAU01000717">
    <property type="status" value="NOT_ANNOTATED_CDS"/>
    <property type="molecule type" value="Genomic_DNA"/>
</dbReference>
<dbReference type="SUPFAM" id="SSF56371">
    <property type="entry name" value="Ribosome inactivating proteins (RIP)"/>
    <property type="match status" value="1"/>
</dbReference>
<dbReference type="Gramene" id="evm.model.08.1876">
    <property type="protein sequence ID" value="cds.evm.model.08.1876"/>
    <property type="gene ID" value="evm.TU.08.1876"/>
</dbReference>
<accession>A0A803QA29</accession>
<dbReference type="GO" id="GO:0017148">
    <property type="term" value="P:negative regulation of translation"/>
    <property type="evidence" value="ECO:0007669"/>
    <property type="project" value="UniProtKB-KW"/>
</dbReference>
<dbReference type="EnsemblPlants" id="evm.model.08.1876">
    <property type="protein sequence ID" value="cds.evm.model.08.1876"/>
    <property type="gene ID" value="evm.TU.08.1876"/>
</dbReference>
<sequence length="302" mass="34546">MVAKMKGSNMMVKIVVATWICCWSMLCLTAKSYSTINFNTNFKGMSVGSYQIFMQSLRRELSSNIESHGIPLLRTKSAAVKDKQFVYVRLNNPSVAITFAISALNSYVVAYQVDAERRCYFFKEAPPNSKTLLFKQCTKKVEVNLKTNYDILGNREKTNLGFKSLDNSLQAFKRFDSANPTDELRQNLLVVIQMVAEAARSKYIQQKLEWKGFETGFFPRADIISYENKWEDLSKAIQKSKDGKIIPPIQLQNEDYKFCYVSTVAEVKKDLAFLLNSATKMSEERFGQGETTTTNEELIQEY</sequence>
<dbReference type="GO" id="GO:0030598">
    <property type="term" value="F:rRNA N-glycosylase activity"/>
    <property type="evidence" value="ECO:0007669"/>
    <property type="project" value="UniProtKB-EC"/>
</dbReference>
<dbReference type="EC" id="3.2.2.22" evidence="1"/>
<protein>
    <recommendedName>
        <fullName evidence="1">rRNA N-glycosylase</fullName>
        <ecNumber evidence="1">3.2.2.22</ecNumber>
    </recommendedName>
</protein>
<dbReference type="Proteomes" id="UP000596661">
    <property type="component" value="Chromosome 8"/>
</dbReference>
<dbReference type="OrthoDB" id="1704365at2759"/>
<dbReference type="InterPro" id="IPR017989">
    <property type="entry name" value="Ribosome_inactivat_1/2"/>
</dbReference>
<dbReference type="Gene3D" id="3.40.420.10">
    <property type="entry name" value="Ricin (A subunit), domain 1"/>
    <property type="match status" value="1"/>
</dbReference>
<reference evidence="2" key="2">
    <citation type="submission" date="2021-03" db="UniProtKB">
        <authorList>
            <consortium name="EnsemblPlants"/>
        </authorList>
    </citation>
    <scope>IDENTIFICATION</scope>
</reference>
<dbReference type="InterPro" id="IPR016138">
    <property type="entry name" value="Ribosome_inactivat_prot_sub1"/>
</dbReference>
<keyword evidence="1" id="KW-0652">Protein synthesis inhibitor</keyword>
<evidence type="ECO:0000313" key="3">
    <source>
        <dbReference type="Proteomes" id="UP000596661"/>
    </source>
</evidence>
<dbReference type="InterPro" id="IPR016139">
    <property type="entry name" value="Ribosome_inactivat_prot_sub2"/>
</dbReference>
<keyword evidence="1" id="KW-0611">Plant defense</keyword>
<dbReference type="GO" id="GO:0090729">
    <property type="term" value="F:toxin activity"/>
    <property type="evidence" value="ECO:0007669"/>
    <property type="project" value="UniProtKB-KW"/>
</dbReference>
<evidence type="ECO:0000256" key="1">
    <source>
        <dbReference type="RuleBase" id="RU004915"/>
    </source>
</evidence>
<dbReference type="PANTHER" id="PTHR33453">
    <property type="match status" value="1"/>
</dbReference>
<proteinExistence type="inferred from homology"/>
<comment type="catalytic activity">
    <reaction evidence="1">
        <text>Endohydrolysis of the N-glycosidic bond at one specific adenosine on the 28S rRNA.</text>
        <dbReference type="EC" id="3.2.2.22"/>
    </reaction>
</comment>
<organism evidence="2 3">
    <name type="scientific">Cannabis sativa</name>
    <name type="common">Hemp</name>
    <name type="synonym">Marijuana</name>
    <dbReference type="NCBI Taxonomy" id="3483"/>
    <lineage>
        <taxon>Eukaryota</taxon>
        <taxon>Viridiplantae</taxon>
        <taxon>Streptophyta</taxon>
        <taxon>Embryophyta</taxon>
        <taxon>Tracheophyta</taxon>
        <taxon>Spermatophyta</taxon>
        <taxon>Magnoliopsida</taxon>
        <taxon>eudicotyledons</taxon>
        <taxon>Gunneridae</taxon>
        <taxon>Pentapetalae</taxon>
        <taxon>rosids</taxon>
        <taxon>fabids</taxon>
        <taxon>Rosales</taxon>
        <taxon>Cannabaceae</taxon>
        <taxon>Cannabis</taxon>
    </lineage>
</organism>
<dbReference type="PANTHER" id="PTHR33453:SF34">
    <property type="entry name" value="RIBOSOME-INACTIVATING PROTEIN"/>
    <property type="match status" value="1"/>
</dbReference>
<reference evidence="2" key="1">
    <citation type="submission" date="2018-11" db="EMBL/GenBank/DDBJ databases">
        <authorList>
            <person name="Grassa J C."/>
        </authorList>
    </citation>
    <scope>NUCLEOTIDE SEQUENCE [LARGE SCALE GENOMIC DNA]</scope>
</reference>
<dbReference type="Pfam" id="PF00161">
    <property type="entry name" value="RIP"/>
    <property type="match status" value="1"/>
</dbReference>
<dbReference type="PRINTS" id="PR00396">
    <property type="entry name" value="SHIGARICIN"/>
</dbReference>
<dbReference type="Gene3D" id="4.10.470.10">
    <property type="entry name" value="Ricin (A Subunit), domain 2"/>
    <property type="match status" value="1"/>
</dbReference>
<keyword evidence="3" id="KW-1185">Reference proteome</keyword>
<dbReference type="InterPro" id="IPR001574">
    <property type="entry name" value="Ribosome_inactivat_prot"/>
</dbReference>
<keyword evidence="1" id="KW-0378">Hydrolase</keyword>
<comment type="similarity">
    <text evidence="1">Belongs to the ribosome-inactivating protein family.</text>
</comment>
<dbReference type="OMA" id="EAPTRAC"/>
<name>A0A803QA29_CANSA</name>